<gene>
    <name evidence="1" type="ORF">IFM89_035876</name>
</gene>
<reference evidence="1 2" key="1">
    <citation type="submission" date="2020-10" db="EMBL/GenBank/DDBJ databases">
        <title>The Coptis chinensis genome and diversification of protoberbering-type alkaloids.</title>
        <authorList>
            <person name="Wang B."/>
            <person name="Shu S."/>
            <person name="Song C."/>
            <person name="Liu Y."/>
        </authorList>
    </citation>
    <scope>NUCLEOTIDE SEQUENCE [LARGE SCALE GENOMIC DNA]</scope>
    <source>
        <strain evidence="1">HL-2020</strain>
        <tissue evidence="1">Leaf</tissue>
    </source>
</reference>
<dbReference type="OrthoDB" id="408631at2759"/>
<name>A0A835LCM1_9MAGN</name>
<evidence type="ECO:0000313" key="1">
    <source>
        <dbReference type="EMBL" id="KAF9590558.1"/>
    </source>
</evidence>
<dbReference type="EMBL" id="JADFTS010000009">
    <property type="protein sequence ID" value="KAF9590558.1"/>
    <property type="molecule type" value="Genomic_DNA"/>
</dbReference>
<dbReference type="Proteomes" id="UP000631114">
    <property type="component" value="Unassembled WGS sequence"/>
</dbReference>
<sequence>MDDMLKLWFAIIQTTRSGCEDPNLDDPLVNPIKDPNFSKLATKRGGGVVELFESMGEVHVFHISKLISGKADEMMKKFERDGKKIKENLGRMGWAEYGAFGSNIERIGYKDFEAQSMFQSLGLQNWDVVVTLWSIKGKHTQE</sequence>
<dbReference type="AlphaFoldDB" id="A0A835LCM1"/>
<comment type="caution">
    <text evidence="1">The sequence shown here is derived from an EMBL/GenBank/DDBJ whole genome shotgun (WGS) entry which is preliminary data.</text>
</comment>
<evidence type="ECO:0000313" key="2">
    <source>
        <dbReference type="Proteomes" id="UP000631114"/>
    </source>
</evidence>
<organism evidence="1 2">
    <name type="scientific">Coptis chinensis</name>
    <dbReference type="NCBI Taxonomy" id="261450"/>
    <lineage>
        <taxon>Eukaryota</taxon>
        <taxon>Viridiplantae</taxon>
        <taxon>Streptophyta</taxon>
        <taxon>Embryophyta</taxon>
        <taxon>Tracheophyta</taxon>
        <taxon>Spermatophyta</taxon>
        <taxon>Magnoliopsida</taxon>
        <taxon>Ranunculales</taxon>
        <taxon>Ranunculaceae</taxon>
        <taxon>Coptidoideae</taxon>
        <taxon>Coptis</taxon>
    </lineage>
</organism>
<proteinExistence type="predicted"/>
<protein>
    <submittedName>
        <fullName evidence="1">Uncharacterized protein</fullName>
    </submittedName>
</protein>
<accession>A0A835LCM1</accession>
<keyword evidence="2" id="KW-1185">Reference proteome</keyword>